<name>A0ABX0NS02_9BURK</name>
<feature type="domain" description="Gp5/Type VI secretion system Vgr protein OB-fold" evidence="1">
    <location>
        <begin position="17"/>
        <end position="97"/>
    </location>
</feature>
<keyword evidence="3" id="KW-1185">Reference proteome</keyword>
<dbReference type="InterPro" id="IPR006531">
    <property type="entry name" value="Gp5/Vgr_OB"/>
</dbReference>
<dbReference type="Pfam" id="PF04717">
    <property type="entry name" value="Phage_base_V"/>
    <property type="match status" value="1"/>
</dbReference>
<dbReference type="Proteomes" id="UP000609726">
    <property type="component" value="Unassembled WGS sequence"/>
</dbReference>
<dbReference type="EMBL" id="WHJH01000010">
    <property type="protein sequence ID" value="NHZ89633.1"/>
    <property type="molecule type" value="Genomic_DNA"/>
</dbReference>
<evidence type="ECO:0000313" key="2">
    <source>
        <dbReference type="EMBL" id="NHZ89633.1"/>
    </source>
</evidence>
<gene>
    <name evidence="2" type="ORF">F2P45_11500</name>
</gene>
<proteinExistence type="predicted"/>
<evidence type="ECO:0000259" key="1">
    <source>
        <dbReference type="Pfam" id="PF04717"/>
    </source>
</evidence>
<evidence type="ECO:0000313" key="3">
    <source>
        <dbReference type="Proteomes" id="UP000609726"/>
    </source>
</evidence>
<dbReference type="RefSeq" id="WP_166874471.1">
    <property type="nucleotide sequence ID" value="NZ_WHJH01000010.1"/>
</dbReference>
<dbReference type="Gene3D" id="2.40.50.230">
    <property type="entry name" value="Gp5 N-terminal domain"/>
    <property type="match status" value="1"/>
</dbReference>
<organism evidence="2 3">
    <name type="scientific">Massilia mucilaginosa</name>
    <dbReference type="NCBI Taxonomy" id="2609282"/>
    <lineage>
        <taxon>Bacteria</taxon>
        <taxon>Pseudomonadati</taxon>
        <taxon>Pseudomonadota</taxon>
        <taxon>Betaproteobacteria</taxon>
        <taxon>Burkholderiales</taxon>
        <taxon>Oxalobacteraceae</taxon>
        <taxon>Telluria group</taxon>
        <taxon>Massilia</taxon>
    </lineage>
</organism>
<reference evidence="2 3" key="1">
    <citation type="submission" date="2019-10" db="EMBL/GenBank/DDBJ databases">
        <title>Taxonomy of Antarctic Massilia spp.: description of Massilia rubra sp. nov., Massilia aquatica sp. nov., Massilia mucilaginosa sp. nov., Massilia frigida sp. nov. isolated from streams, lakes and regoliths.</title>
        <authorList>
            <person name="Holochova P."/>
            <person name="Sedlacek I."/>
            <person name="Kralova S."/>
            <person name="Maslanova I."/>
            <person name="Busse H.-J."/>
            <person name="Stankova E."/>
            <person name="Vrbovska V."/>
            <person name="Kovarovic V."/>
            <person name="Bartak M."/>
            <person name="Svec P."/>
            <person name="Pantucek R."/>
        </authorList>
    </citation>
    <scope>NUCLEOTIDE SEQUENCE [LARGE SCALE GENOMIC DNA]</scope>
    <source>
        <strain evidence="2 3">CCM 8733</strain>
    </source>
</reference>
<dbReference type="SUPFAM" id="SSF69255">
    <property type="entry name" value="gp5 N-terminal domain-like"/>
    <property type="match status" value="1"/>
</dbReference>
<dbReference type="InterPro" id="IPR037026">
    <property type="entry name" value="Vgr_OB-fold_dom_sf"/>
</dbReference>
<comment type="caution">
    <text evidence="2">The sequence shown here is derived from an EMBL/GenBank/DDBJ whole genome shotgun (WGS) entry which is preliminary data.</text>
</comment>
<sequence>MSSTVLKALHTDRRFFGVVEALVEEVRNDGKVRVTYPWLDGSATGGTPQMVSEWSRVAQFLAGPGHGAFFMPLKGSEVLLAFIHGDMRRPVIIGGLYNGVDQPPGTDTDLDTHVRHLRIQSPTGHRISMLDPEQPGAMGAVVIETSNGSYISMSTTGTVRIVAKGALELEGASIRINGRIVAPSINSI</sequence>
<protein>
    <recommendedName>
        <fullName evidence="1">Gp5/Type VI secretion system Vgr protein OB-fold domain-containing protein</fullName>
    </recommendedName>
</protein>
<accession>A0ABX0NS02</accession>